<dbReference type="InterPro" id="IPR004919">
    <property type="entry name" value="GmrSD_N"/>
</dbReference>
<sequence>MANKKLTNRELEELYDSGEQRILQERSDFLLPQIIDFVDTKKWLNIRPEYQRRLVWDNVKKSRLIESLIMNVPVPPVFLYEEDLSRYEVMDGQQRLNSIVEFYSNRLKLSGLEEWDGLNGKTYADLPPRLQKGLDRRRISATVLMAESPLAKEKVRVLRRVVFERLNTGGQSLNAQELRNCLYAGGFNDLIVNLVKNRLFNELWDIPPYEDNVTGETISPELAANGLFKRMGDCEIVLRFFSFLENKFIKGSMRSILDKCMERNVDDWNDEKFEAYRHRFITRLELADQIFGRRAFEIVTKRKTSTPGVTKISDKHSPPLFDAVMVAVDRLYDFRTELVVNRKAIVKEFKLKIENDDVFYALIVGRANTAASVRERIDAVEQLFRSHI</sequence>
<dbReference type="EMBL" id="CP063361">
    <property type="protein sequence ID" value="UOD30562.1"/>
    <property type="molecule type" value="Genomic_DNA"/>
</dbReference>
<protein>
    <submittedName>
        <fullName evidence="2">DUF262 domain-containing protein</fullName>
    </submittedName>
</protein>
<proteinExistence type="predicted"/>
<accession>A0ABY4A825</accession>
<name>A0ABY4A825_9BURK</name>
<dbReference type="RefSeq" id="WP_243491794.1">
    <property type="nucleotide sequence ID" value="NZ_CP063361.1"/>
</dbReference>
<reference evidence="2 3" key="1">
    <citation type="submission" date="2020-10" db="EMBL/GenBank/DDBJ databases">
        <title>Genome analysis of Massilia species.</title>
        <authorList>
            <person name="Jung D.-H."/>
        </authorList>
    </citation>
    <scope>NUCLEOTIDE SEQUENCE [LARGE SCALE GENOMIC DNA]</scope>
    <source>
        <strain evidence="3">sipir</strain>
    </source>
</reference>
<gene>
    <name evidence="2" type="ORF">INH39_02080</name>
</gene>
<dbReference type="PANTHER" id="PTHR39639:SF1">
    <property type="entry name" value="DUF262 DOMAIN-CONTAINING PROTEIN"/>
    <property type="match status" value="1"/>
</dbReference>
<evidence type="ECO:0000313" key="3">
    <source>
        <dbReference type="Proteomes" id="UP000831532"/>
    </source>
</evidence>
<feature type="domain" description="GmrSD restriction endonucleases N-terminal" evidence="1">
    <location>
        <begin position="45"/>
        <end position="183"/>
    </location>
</feature>
<dbReference type="Pfam" id="PF03235">
    <property type="entry name" value="GmrSD_N"/>
    <property type="match status" value="1"/>
</dbReference>
<dbReference type="Proteomes" id="UP000831532">
    <property type="component" value="Chromosome"/>
</dbReference>
<organism evidence="2 3">
    <name type="scientific">Massilia violaceinigra</name>
    <dbReference type="NCBI Taxonomy" id="2045208"/>
    <lineage>
        <taxon>Bacteria</taxon>
        <taxon>Pseudomonadati</taxon>
        <taxon>Pseudomonadota</taxon>
        <taxon>Betaproteobacteria</taxon>
        <taxon>Burkholderiales</taxon>
        <taxon>Oxalobacteraceae</taxon>
        <taxon>Telluria group</taxon>
        <taxon>Massilia</taxon>
    </lineage>
</organism>
<evidence type="ECO:0000259" key="1">
    <source>
        <dbReference type="Pfam" id="PF03235"/>
    </source>
</evidence>
<evidence type="ECO:0000313" key="2">
    <source>
        <dbReference type="EMBL" id="UOD30562.1"/>
    </source>
</evidence>
<keyword evidence="3" id="KW-1185">Reference proteome</keyword>
<dbReference type="PANTHER" id="PTHR39639">
    <property type="entry name" value="CHROMOSOME 16, WHOLE GENOME SHOTGUN SEQUENCE"/>
    <property type="match status" value="1"/>
</dbReference>